<dbReference type="PATRIC" id="fig|1384056.3.peg.2193"/>
<dbReference type="SUPFAM" id="SSF52540">
    <property type="entry name" value="P-loop containing nucleoside triphosphate hydrolases"/>
    <property type="match status" value="1"/>
</dbReference>
<evidence type="ECO:0000313" key="3">
    <source>
        <dbReference type="Proteomes" id="UP000029393"/>
    </source>
</evidence>
<dbReference type="Pfam" id="PF05621">
    <property type="entry name" value="TniB"/>
    <property type="match status" value="1"/>
</dbReference>
<accession>A0A091BE72</accession>
<gene>
    <name evidence="2" type="ORF">N787_03420</name>
</gene>
<reference evidence="2 3" key="1">
    <citation type="submission" date="2013-09" db="EMBL/GenBank/DDBJ databases">
        <title>Genome sequencing of Arenimonas metalli.</title>
        <authorList>
            <person name="Chen F."/>
            <person name="Wang G."/>
        </authorList>
    </citation>
    <scope>NUCLEOTIDE SEQUENCE [LARGE SCALE GENOMIC DNA]</scope>
    <source>
        <strain evidence="2 3">CF5-1</strain>
    </source>
</reference>
<feature type="domain" description="AAA+ ATPase" evidence="1">
    <location>
        <begin position="41"/>
        <end position="197"/>
    </location>
</feature>
<dbReference type="eggNOG" id="COG2842">
    <property type="taxonomic scope" value="Bacteria"/>
</dbReference>
<dbReference type="InterPro" id="IPR003593">
    <property type="entry name" value="AAA+_ATPase"/>
</dbReference>
<keyword evidence="3" id="KW-1185">Reference proteome</keyword>
<dbReference type="InterPro" id="IPR027417">
    <property type="entry name" value="P-loop_NTPase"/>
</dbReference>
<comment type="caution">
    <text evidence="2">The sequence shown here is derived from an EMBL/GenBank/DDBJ whole genome shotgun (WGS) entry which is preliminary data.</text>
</comment>
<dbReference type="AlphaFoldDB" id="A0A091BE72"/>
<dbReference type="SMART" id="SM00382">
    <property type="entry name" value="AAA"/>
    <property type="match status" value="1"/>
</dbReference>
<evidence type="ECO:0000259" key="1">
    <source>
        <dbReference type="SMART" id="SM00382"/>
    </source>
</evidence>
<evidence type="ECO:0000313" key="2">
    <source>
        <dbReference type="EMBL" id="KFN42715.1"/>
    </source>
</evidence>
<dbReference type="InterPro" id="IPR008868">
    <property type="entry name" value="TniB"/>
</dbReference>
<dbReference type="Proteomes" id="UP000029393">
    <property type="component" value="Unassembled WGS sequence"/>
</dbReference>
<protein>
    <recommendedName>
        <fullName evidence="1">AAA+ ATPase domain-containing protein</fullName>
    </recommendedName>
</protein>
<organism evidence="2 3">
    <name type="scientific">Arenimonas metalli CF5-1</name>
    <dbReference type="NCBI Taxonomy" id="1384056"/>
    <lineage>
        <taxon>Bacteria</taxon>
        <taxon>Pseudomonadati</taxon>
        <taxon>Pseudomonadota</taxon>
        <taxon>Gammaproteobacteria</taxon>
        <taxon>Lysobacterales</taxon>
        <taxon>Lysobacteraceae</taxon>
        <taxon>Arenimonas</taxon>
    </lineage>
</organism>
<sequence>MSLSLAERARHILSDVTLYHPNFLGLLNEAEWMVREPRRSRARGIFLAADPGMGKTLLSQELARMFPMQNRPRDSLNEGAWCAVSISMSGARRTKAVLNRILEATGAPIGKTVTIGDQEIAVVAHLRRLNCGLLILDETQDLLGAQETEQLRVMEVIKYLMNELSLPVLALGTNPESTPFKLDPHLAARFEIMPLPAWEVGDDLATFLSDYERTLPLKRASGLSKKSIQEFLVKRSGGITDGILRCLRNAALWAMVDGTERITVELLGRARYRPDIEFIKQELNHAA</sequence>
<dbReference type="STRING" id="1384056.N787_03420"/>
<dbReference type="Gene3D" id="3.40.50.300">
    <property type="entry name" value="P-loop containing nucleotide triphosphate hydrolases"/>
    <property type="match status" value="1"/>
</dbReference>
<proteinExistence type="predicted"/>
<dbReference type="EMBL" id="AVCK01000044">
    <property type="protein sequence ID" value="KFN42715.1"/>
    <property type="molecule type" value="Genomic_DNA"/>
</dbReference>
<name>A0A091BE72_9GAMM</name>